<dbReference type="InterPro" id="IPR018247">
    <property type="entry name" value="EF_Hand_1_Ca_BS"/>
</dbReference>
<accession>A0A078AM91</accession>
<dbReference type="OMA" id="KPAKNSH"/>
<organism evidence="5 6">
    <name type="scientific">Stylonychia lemnae</name>
    <name type="common">Ciliate</name>
    <dbReference type="NCBI Taxonomy" id="5949"/>
    <lineage>
        <taxon>Eukaryota</taxon>
        <taxon>Sar</taxon>
        <taxon>Alveolata</taxon>
        <taxon>Ciliophora</taxon>
        <taxon>Intramacronucleata</taxon>
        <taxon>Spirotrichea</taxon>
        <taxon>Stichotrichia</taxon>
        <taxon>Sporadotrichida</taxon>
        <taxon>Oxytrichidae</taxon>
        <taxon>Stylonychinae</taxon>
        <taxon>Stylonychia</taxon>
    </lineage>
</organism>
<dbReference type="SMART" id="SM00054">
    <property type="entry name" value="EFh"/>
    <property type="match status" value="7"/>
</dbReference>
<dbReference type="Proteomes" id="UP000039865">
    <property type="component" value="Unassembled WGS sequence"/>
</dbReference>
<feature type="domain" description="EF-hand" evidence="4">
    <location>
        <begin position="71"/>
        <end position="106"/>
    </location>
</feature>
<keyword evidence="1" id="KW-0677">Repeat</keyword>
<feature type="domain" description="EF-hand" evidence="4">
    <location>
        <begin position="516"/>
        <end position="551"/>
    </location>
</feature>
<dbReference type="CDD" id="cd00051">
    <property type="entry name" value="EFh"/>
    <property type="match status" value="3"/>
</dbReference>
<reference evidence="5 6" key="1">
    <citation type="submission" date="2014-06" db="EMBL/GenBank/DDBJ databases">
        <authorList>
            <person name="Swart Estienne"/>
        </authorList>
    </citation>
    <scope>NUCLEOTIDE SEQUENCE [LARGE SCALE GENOMIC DNA]</scope>
    <source>
        <strain evidence="5 6">130c</strain>
    </source>
</reference>
<protein>
    <submittedName>
        <fullName evidence="5">Ef hand family protein</fullName>
    </submittedName>
</protein>
<dbReference type="SUPFAM" id="SSF47473">
    <property type="entry name" value="EF-hand"/>
    <property type="match status" value="2"/>
</dbReference>
<evidence type="ECO:0000256" key="2">
    <source>
        <dbReference type="ARBA" id="ARBA00022837"/>
    </source>
</evidence>
<dbReference type="InterPro" id="IPR002048">
    <property type="entry name" value="EF_hand_dom"/>
</dbReference>
<dbReference type="InParanoid" id="A0A078AM91"/>
<feature type="compositionally biased region" description="Polar residues" evidence="3">
    <location>
        <begin position="247"/>
        <end position="269"/>
    </location>
</feature>
<dbReference type="Gene3D" id="1.10.238.10">
    <property type="entry name" value="EF-hand"/>
    <property type="match status" value="4"/>
</dbReference>
<keyword evidence="6" id="KW-1185">Reference proteome</keyword>
<feature type="domain" description="EF-hand" evidence="4">
    <location>
        <begin position="389"/>
        <end position="424"/>
    </location>
</feature>
<evidence type="ECO:0000256" key="1">
    <source>
        <dbReference type="ARBA" id="ARBA00022737"/>
    </source>
</evidence>
<dbReference type="EMBL" id="CCKQ01010443">
    <property type="protein sequence ID" value="CDW81958.1"/>
    <property type="molecule type" value="Genomic_DNA"/>
</dbReference>
<keyword evidence="2" id="KW-0106">Calcium</keyword>
<evidence type="ECO:0000259" key="4">
    <source>
        <dbReference type="PROSITE" id="PS50222"/>
    </source>
</evidence>
<dbReference type="InterPro" id="IPR011992">
    <property type="entry name" value="EF-hand-dom_pair"/>
</dbReference>
<dbReference type="PROSITE" id="PS00018">
    <property type="entry name" value="EF_HAND_1"/>
    <property type="match status" value="3"/>
</dbReference>
<evidence type="ECO:0000313" key="5">
    <source>
        <dbReference type="EMBL" id="CDW81958.1"/>
    </source>
</evidence>
<feature type="domain" description="EF-hand" evidence="4">
    <location>
        <begin position="480"/>
        <end position="515"/>
    </location>
</feature>
<sequence length="553" mass="65043">MIGYETERRLKNFLVAVGDGELILERARQRLCEIRDFAPESAFQRIDRDGNIYISSYELLAFLRDNNVFNISDSECYRLVKFFDSDEDGRLSLTDFSQMILPCEDNLLRRITQERPSFRVSRYDYLPRDIEQALTELIERELDLHRRQEILKGDLEVRYDYSSYAAFRAIDKYNEGNINTFNLSAFLKNNGHYASEKELLAIIRRIDTDGDAKLSYSEFADFIRSSETRPLIEDLKRTYSAERTAARNLNSSTMGSPLKNQSSYQSPARSHSAYGRRTVQISTPLRDSSSPFRESRASPLKESLASSTLRATSPIRKQPLLRLEDEDELVRALREQISLEKELENAKISLAQRSDFNLYDAFRIFDIDARGYITYTDIKQGLNDIGIFPSVEELELYIKRWDKNNDHRLRFSEFSDSFIPIDHYYANLLNRRTSNDARGRLYQRDDCFLSETKIEFRNVWRTHFKIESYSESLRQRLYKRPGFNLYEAFISCDLNDDGTVSREELRRLIESRGFYVSDKEVNQLIEKIDKDRDGKISYAEFREEFQPRSPVRF</sequence>
<dbReference type="GO" id="GO:0005509">
    <property type="term" value="F:calcium ion binding"/>
    <property type="evidence" value="ECO:0007669"/>
    <property type="project" value="InterPro"/>
</dbReference>
<dbReference type="Pfam" id="PF13499">
    <property type="entry name" value="EF-hand_7"/>
    <property type="match status" value="4"/>
</dbReference>
<feature type="domain" description="EF-hand" evidence="4">
    <location>
        <begin position="40"/>
        <end position="69"/>
    </location>
</feature>
<dbReference type="AlphaFoldDB" id="A0A078AM91"/>
<proteinExistence type="predicted"/>
<feature type="domain" description="EF-hand" evidence="4">
    <location>
        <begin position="353"/>
        <end position="388"/>
    </location>
</feature>
<dbReference type="OrthoDB" id="311026at2759"/>
<evidence type="ECO:0000256" key="3">
    <source>
        <dbReference type="SAM" id="MobiDB-lite"/>
    </source>
</evidence>
<feature type="compositionally biased region" description="Polar residues" evidence="3">
    <location>
        <begin position="279"/>
        <end position="292"/>
    </location>
</feature>
<feature type="region of interest" description="Disordered" evidence="3">
    <location>
        <begin position="246"/>
        <end position="308"/>
    </location>
</feature>
<feature type="domain" description="EF-hand" evidence="4">
    <location>
        <begin position="194"/>
        <end position="229"/>
    </location>
</feature>
<dbReference type="PANTHER" id="PTHR23050">
    <property type="entry name" value="CALCIUM BINDING PROTEIN"/>
    <property type="match status" value="1"/>
</dbReference>
<gene>
    <name evidence="5" type="primary">Contig19349.g20514</name>
    <name evidence="5" type="ORF">STYLEM_10982</name>
</gene>
<dbReference type="InterPro" id="IPR050145">
    <property type="entry name" value="Centrin_CML-like"/>
</dbReference>
<evidence type="ECO:0000313" key="6">
    <source>
        <dbReference type="Proteomes" id="UP000039865"/>
    </source>
</evidence>
<dbReference type="PROSITE" id="PS50222">
    <property type="entry name" value="EF_HAND_2"/>
    <property type="match status" value="7"/>
</dbReference>
<name>A0A078AM91_STYLE</name>